<evidence type="ECO:0000256" key="2">
    <source>
        <dbReference type="ARBA" id="ARBA00006918"/>
    </source>
</evidence>
<dbReference type="InterPro" id="IPR009057">
    <property type="entry name" value="Homeodomain-like_sf"/>
</dbReference>
<dbReference type="SUPFAM" id="SSF46689">
    <property type="entry name" value="Homeodomain-like"/>
    <property type="match status" value="1"/>
</dbReference>
<dbReference type="InterPro" id="IPR032563">
    <property type="entry name" value="DAMP1_SANT-like"/>
</dbReference>
<evidence type="ECO:0000256" key="4">
    <source>
        <dbReference type="ARBA" id="ARBA00022853"/>
    </source>
</evidence>
<evidence type="ECO:0000256" key="5">
    <source>
        <dbReference type="ARBA" id="ARBA00023015"/>
    </source>
</evidence>
<comment type="subcellular location">
    <subcellularLocation>
        <location evidence="1">Nucleus</location>
    </subcellularLocation>
</comment>
<reference evidence="12 13" key="1">
    <citation type="journal article" date="2016" name="Mol. Biol. Evol.">
        <title>Comparative Genomics of Early-Diverging Mushroom-Forming Fungi Provides Insights into the Origins of Lignocellulose Decay Capabilities.</title>
        <authorList>
            <person name="Nagy L.G."/>
            <person name="Riley R."/>
            <person name="Tritt A."/>
            <person name="Adam C."/>
            <person name="Daum C."/>
            <person name="Floudas D."/>
            <person name="Sun H."/>
            <person name="Yadav J.S."/>
            <person name="Pangilinan J."/>
            <person name="Larsson K.H."/>
            <person name="Matsuura K."/>
            <person name="Barry K."/>
            <person name="Labutti K."/>
            <person name="Kuo R."/>
            <person name="Ohm R.A."/>
            <person name="Bhattacharya S.S."/>
            <person name="Shirouzu T."/>
            <person name="Yoshinaga Y."/>
            <person name="Martin F.M."/>
            <person name="Grigoriev I.V."/>
            <person name="Hibbett D.S."/>
        </authorList>
    </citation>
    <scope>NUCLEOTIDE SEQUENCE [LARGE SCALE GENOMIC DNA]</scope>
    <source>
        <strain evidence="12 13">HHB12029</strain>
    </source>
</reference>
<dbReference type="InterPro" id="IPR001005">
    <property type="entry name" value="SANT/Myb"/>
</dbReference>
<keyword evidence="6" id="KW-0804">Transcription</keyword>
<dbReference type="PANTHER" id="PTHR12855:SF10">
    <property type="entry name" value="DNA METHYLTRANSFERASE 1-ASSOCIATED PROTEIN 1"/>
    <property type="match status" value="1"/>
</dbReference>
<feature type="region of interest" description="Disordered" evidence="10">
    <location>
        <begin position="287"/>
        <end position="325"/>
    </location>
</feature>
<evidence type="ECO:0000256" key="8">
    <source>
        <dbReference type="ARBA" id="ARBA00025264"/>
    </source>
</evidence>
<keyword evidence="4" id="KW-0156">Chromatin regulator</keyword>
<feature type="coiled-coil region" evidence="9">
    <location>
        <begin position="410"/>
        <end position="444"/>
    </location>
</feature>
<keyword evidence="9" id="KW-0175">Coiled coil</keyword>
<dbReference type="SMART" id="SM00717">
    <property type="entry name" value="SANT"/>
    <property type="match status" value="1"/>
</dbReference>
<dbReference type="STRING" id="1314781.A0A165L424"/>
<proteinExistence type="inferred from homology"/>
<dbReference type="Proteomes" id="UP000077266">
    <property type="component" value="Unassembled WGS sequence"/>
</dbReference>
<dbReference type="GO" id="GO:0003714">
    <property type="term" value="F:transcription corepressor activity"/>
    <property type="evidence" value="ECO:0007669"/>
    <property type="project" value="TreeGrafter"/>
</dbReference>
<name>A0A165L424_EXIGL</name>
<dbReference type="GO" id="GO:0000122">
    <property type="term" value="P:negative regulation of transcription by RNA polymerase II"/>
    <property type="evidence" value="ECO:0007669"/>
    <property type="project" value="TreeGrafter"/>
</dbReference>
<protein>
    <recommendedName>
        <fullName evidence="3">SWR1-complex protein 4</fullName>
    </recommendedName>
</protein>
<comment type="similarity">
    <text evidence="2">Belongs to the SWC4 family.</text>
</comment>
<dbReference type="InterPro" id="IPR027109">
    <property type="entry name" value="Swc4/Dmap1"/>
</dbReference>
<evidence type="ECO:0000256" key="6">
    <source>
        <dbReference type="ARBA" id="ARBA00023163"/>
    </source>
</evidence>
<comment type="function">
    <text evidence="8">Component of the SWR1 complex which mediates the ATP-dependent exchange of histone H2A for the H2A variant HZT1 leading to transcriptional regulation of selected genes by chromatin remodeling. Component of the NuA4 histone acetyltransferase complex which is involved in transcriptional activation of selected genes principally by acetylation of nucleosomal histone H4 and H2A. The NuA4 complex is also involved in DNA repair.</text>
</comment>
<dbReference type="GO" id="GO:0000812">
    <property type="term" value="C:Swr1 complex"/>
    <property type="evidence" value="ECO:0007669"/>
    <property type="project" value="TreeGrafter"/>
</dbReference>
<gene>
    <name evidence="12" type="ORF">EXIGLDRAFT_642415</name>
</gene>
<evidence type="ECO:0000259" key="11">
    <source>
        <dbReference type="SMART" id="SM00717"/>
    </source>
</evidence>
<dbReference type="Pfam" id="PF16282">
    <property type="entry name" value="SANT_DAMP1_like"/>
    <property type="match status" value="1"/>
</dbReference>
<evidence type="ECO:0000256" key="9">
    <source>
        <dbReference type="SAM" id="Coils"/>
    </source>
</evidence>
<dbReference type="AlphaFoldDB" id="A0A165L424"/>
<evidence type="ECO:0000313" key="13">
    <source>
        <dbReference type="Proteomes" id="UP000077266"/>
    </source>
</evidence>
<dbReference type="Gene3D" id="1.10.10.60">
    <property type="entry name" value="Homeodomain-like"/>
    <property type="match status" value="1"/>
</dbReference>
<feature type="domain" description="Myb-like" evidence="11">
    <location>
        <begin position="135"/>
        <end position="188"/>
    </location>
</feature>
<dbReference type="GO" id="GO:0035267">
    <property type="term" value="C:NuA4 histone acetyltransferase complex"/>
    <property type="evidence" value="ECO:0007669"/>
    <property type="project" value="InterPro"/>
</dbReference>
<evidence type="ECO:0000256" key="7">
    <source>
        <dbReference type="ARBA" id="ARBA00023242"/>
    </source>
</evidence>
<evidence type="ECO:0000256" key="3">
    <source>
        <dbReference type="ARBA" id="ARBA00019132"/>
    </source>
</evidence>
<dbReference type="CDD" id="cd11658">
    <property type="entry name" value="SANT_DMAP1_like"/>
    <property type="match status" value="1"/>
</dbReference>
<keyword evidence="5" id="KW-0805">Transcription regulation</keyword>
<accession>A0A165L424</accession>
<dbReference type="InParanoid" id="A0A165L424"/>
<dbReference type="GO" id="GO:0006281">
    <property type="term" value="P:DNA repair"/>
    <property type="evidence" value="ECO:0007669"/>
    <property type="project" value="InterPro"/>
</dbReference>
<evidence type="ECO:0000313" key="12">
    <source>
        <dbReference type="EMBL" id="KZV97318.1"/>
    </source>
</evidence>
<keyword evidence="13" id="KW-1185">Reference proteome</keyword>
<dbReference type="PANTHER" id="PTHR12855">
    <property type="entry name" value="DNA METHYLTRANSFERASE 1-ASSOCIATED PROTEIN 1 FAMILY MEMBER"/>
    <property type="match status" value="1"/>
</dbReference>
<dbReference type="FunFam" id="1.10.10.60:FF:000087">
    <property type="entry name" value="DNA methyltransferase 1-associated protein 1"/>
    <property type="match status" value="1"/>
</dbReference>
<dbReference type="GO" id="GO:0006338">
    <property type="term" value="P:chromatin remodeling"/>
    <property type="evidence" value="ECO:0007669"/>
    <property type="project" value="InterPro"/>
</dbReference>
<evidence type="ECO:0000256" key="1">
    <source>
        <dbReference type="ARBA" id="ARBA00004123"/>
    </source>
</evidence>
<feature type="compositionally biased region" description="Low complexity" evidence="10">
    <location>
        <begin position="11"/>
        <end position="26"/>
    </location>
</feature>
<evidence type="ECO:0000256" key="10">
    <source>
        <dbReference type="SAM" id="MobiDB-lite"/>
    </source>
</evidence>
<dbReference type="OrthoDB" id="19740at2759"/>
<dbReference type="FunCoup" id="A0A165L424">
    <property type="interactions" value="674"/>
</dbReference>
<organism evidence="12 13">
    <name type="scientific">Exidia glandulosa HHB12029</name>
    <dbReference type="NCBI Taxonomy" id="1314781"/>
    <lineage>
        <taxon>Eukaryota</taxon>
        <taxon>Fungi</taxon>
        <taxon>Dikarya</taxon>
        <taxon>Basidiomycota</taxon>
        <taxon>Agaricomycotina</taxon>
        <taxon>Agaricomycetes</taxon>
        <taxon>Auriculariales</taxon>
        <taxon>Exidiaceae</taxon>
        <taxon>Exidia</taxon>
    </lineage>
</organism>
<dbReference type="EMBL" id="KV425932">
    <property type="protein sequence ID" value="KZV97318.1"/>
    <property type="molecule type" value="Genomic_DNA"/>
</dbReference>
<sequence length="450" mass="50438">MAASASDIRDALSLPAASTSATPAPSKKFPGGARKPEGVSRELFSLIGDAAPSLVPALARPRFKARPAMGKARVRWELREFKHPTRDDGFALQHWEKVSGKREEPKEYPFAKFSRPSTVLEYTDQEYAEWIQGLDHGEWTREETDYLMKLVKEYDARFYVIHDRYEFLNGVTRTIEDLKHRYYGICRKLLRHRPASELGDISEATRQELVQAYSYDRDRELTRKNYVAGLLARTPEQIAEEEMLFLLCKRLEQTERRFAREREDLLRNLAGIDSGLPNLPVDDEPFTALGALPAQSGGAPSASNKRKRKSEAADLDSPSGTPPVAKKINMARHAVAVDDEKHCIIRTDGGSLTVPTTKAAHHPVFLRSSRIPQPKSTNATKIQAALVELGINFTKLVMPTRDTLANLETLFEAAGQLVEAKRALDKIEHEIRVLKAKKGEEDEAEAAVAE</sequence>
<keyword evidence="7" id="KW-0539">Nucleus</keyword>
<feature type="region of interest" description="Disordered" evidence="10">
    <location>
        <begin position="1"/>
        <end position="36"/>
    </location>
</feature>